<dbReference type="EMBL" id="PNCG01000023">
    <property type="protein sequence ID" value="TMP85561.1"/>
    <property type="molecule type" value="Genomic_DNA"/>
</dbReference>
<reference evidence="1 3" key="1">
    <citation type="journal article" date="2015" name="BMC Genomics">
        <title>Genome mining reveals unlocked bioactive potential of marine Gram-negative bacteria.</title>
        <authorList>
            <person name="Machado H."/>
            <person name="Sonnenschein E.C."/>
            <person name="Melchiorsen J."/>
            <person name="Gram L."/>
        </authorList>
    </citation>
    <scope>NUCLEOTIDE SEQUENCE [LARGE SCALE GENOMIC DNA]</scope>
    <source>
        <strain evidence="1 3">S3137</strain>
    </source>
</reference>
<reference evidence="2 4" key="2">
    <citation type="submission" date="2017-12" db="EMBL/GenBank/DDBJ databases">
        <authorList>
            <person name="Paulsen S."/>
            <person name="Gram L.K."/>
        </authorList>
    </citation>
    <scope>NUCLEOTIDE SEQUENCE [LARGE SCALE GENOMIC DNA]</scope>
    <source>
        <strain evidence="2 4">S2897</strain>
    </source>
</reference>
<dbReference type="PATRIC" id="fig|151081.8.peg.3112"/>
<dbReference type="SUPFAM" id="SSF52980">
    <property type="entry name" value="Restriction endonuclease-like"/>
    <property type="match status" value="1"/>
</dbReference>
<dbReference type="Gene3D" id="3.10.640.10">
    <property type="entry name" value="Restriction endonuclease-like alpha-beta roll domain"/>
    <property type="match status" value="1"/>
</dbReference>
<name>A0A0F4PNM7_9GAMM</name>
<dbReference type="SMART" id="SM01322">
    <property type="entry name" value="YaeQ"/>
    <property type="match status" value="1"/>
</dbReference>
<dbReference type="InterPro" id="IPR038590">
    <property type="entry name" value="YaeQ_sf"/>
</dbReference>
<dbReference type="Proteomes" id="UP000033664">
    <property type="component" value="Unassembled WGS sequence"/>
</dbReference>
<dbReference type="eggNOG" id="COG4681">
    <property type="taxonomic scope" value="Bacteria"/>
</dbReference>
<evidence type="ECO:0000313" key="2">
    <source>
        <dbReference type="EMBL" id="TMP85561.1"/>
    </source>
</evidence>
<reference evidence="4" key="3">
    <citation type="submission" date="2019-06" db="EMBL/GenBank/DDBJ databases">
        <title>Co-occurence of chitin degradation, pigmentation and bioactivity in marine Pseudoalteromonas.</title>
        <authorList>
            <person name="Sonnenschein E.C."/>
            <person name="Bech P.K."/>
        </authorList>
    </citation>
    <scope>NUCLEOTIDE SEQUENCE [LARGE SCALE GENOMIC DNA]</scope>
    <source>
        <strain evidence="4">S2897</strain>
    </source>
</reference>
<dbReference type="AlphaFoldDB" id="A0A0F4PNM7"/>
<protein>
    <recommendedName>
        <fullName evidence="5">YaeQ family protein</fullName>
    </recommendedName>
</protein>
<reference evidence="2" key="4">
    <citation type="submission" date="2019-09" db="EMBL/GenBank/DDBJ databases">
        <title>Co-occurence of chitin degradation, pigmentation and bioactivity in marine Pseudoalteromonas.</title>
        <authorList>
            <person name="Sonnenschein E.C."/>
            <person name="Bech P.K."/>
        </authorList>
    </citation>
    <scope>NUCLEOTIDE SEQUENCE</scope>
    <source>
        <strain evidence="2">S2897</strain>
    </source>
</reference>
<dbReference type="CDD" id="cd22368">
    <property type="entry name" value="YaeQ-like"/>
    <property type="match status" value="1"/>
</dbReference>
<dbReference type="GeneID" id="58230038"/>
<evidence type="ECO:0000313" key="4">
    <source>
        <dbReference type="Proteomes" id="UP000305874"/>
    </source>
</evidence>
<organism evidence="1 3">
    <name type="scientific">Pseudoalteromonas ruthenica</name>
    <dbReference type="NCBI Taxonomy" id="151081"/>
    <lineage>
        <taxon>Bacteria</taxon>
        <taxon>Pseudomonadati</taxon>
        <taxon>Pseudomonadota</taxon>
        <taxon>Gammaproteobacteria</taxon>
        <taxon>Alteromonadales</taxon>
        <taxon>Pseudoalteromonadaceae</taxon>
        <taxon>Pseudoalteromonas</taxon>
    </lineage>
</organism>
<dbReference type="EMBL" id="JXXZ01000014">
    <property type="protein sequence ID" value="KJY96997.1"/>
    <property type="molecule type" value="Genomic_DNA"/>
</dbReference>
<dbReference type="RefSeq" id="WP_022946256.1">
    <property type="nucleotide sequence ID" value="NZ_CP023396.1"/>
</dbReference>
<keyword evidence="3" id="KW-1185">Reference proteome</keyword>
<sequence length="181" mass="20605">MALKATIIKARLNISDLNRHHYQQYSFTLAQHPSETDQRMMIRVLAFALNANDNLVFTKGLCADDEPELWWINDDDSIHLWVELGLADDKRLKKACSRAQQVLLYAYGEGSQQAWWQKHQAKLAGFDNLRIVSLAYEDTQKLAAMASRSLDLTITIEDNEVWVSDSETSLQIPLTLLQGQG</sequence>
<accession>A0A0F4PNM7</accession>
<dbReference type="STRING" id="151081.TW72_16175"/>
<dbReference type="OrthoDB" id="5293309at2"/>
<dbReference type="InterPro" id="IPR011335">
    <property type="entry name" value="Restrct_endonuc-II-like"/>
</dbReference>
<evidence type="ECO:0000313" key="3">
    <source>
        <dbReference type="Proteomes" id="UP000033664"/>
    </source>
</evidence>
<comment type="caution">
    <text evidence="1">The sequence shown here is derived from an EMBL/GenBank/DDBJ whole genome shotgun (WGS) entry which is preliminary data.</text>
</comment>
<dbReference type="Pfam" id="PF07152">
    <property type="entry name" value="YaeQ"/>
    <property type="match status" value="1"/>
</dbReference>
<dbReference type="InterPro" id="IPR009822">
    <property type="entry name" value="YaeQ"/>
</dbReference>
<dbReference type="PIRSF" id="PIRSF011484">
    <property type="entry name" value="YaeQ"/>
    <property type="match status" value="1"/>
</dbReference>
<dbReference type="PANTHER" id="PTHR38784">
    <property type="entry name" value="SUCROSE PHOSPHORYLASE"/>
    <property type="match status" value="1"/>
</dbReference>
<gene>
    <name evidence="2" type="ORF">CWC05_17870</name>
    <name evidence="1" type="ORF">TW72_16175</name>
</gene>
<evidence type="ECO:0000313" key="1">
    <source>
        <dbReference type="EMBL" id="KJY96997.1"/>
    </source>
</evidence>
<evidence type="ECO:0008006" key="5">
    <source>
        <dbReference type="Google" id="ProtNLM"/>
    </source>
</evidence>
<dbReference type="PANTHER" id="PTHR38784:SF1">
    <property type="entry name" value="SUCROSE PHOSPHORYLASE"/>
    <property type="match status" value="1"/>
</dbReference>
<proteinExistence type="predicted"/>
<dbReference type="Proteomes" id="UP000305874">
    <property type="component" value="Unassembled WGS sequence"/>
</dbReference>